<gene>
    <name evidence="1" type="ORF">LN736_08795</name>
</gene>
<keyword evidence="2" id="KW-1185">Reference proteome</keyword>
<dbReference type="RefSeq" id="WP_229981380.1">
    <property type="nucleotide sequence ID" value="NZ_JAJJPB010000009.1"/>
</dbReference>
<accession>A0ABS8N559</accession>
<protein>
    <submittedName>
        <fullName evidence="1">Uncharacterized protein</fullName>
    </submittedName>
</protein>
<sequence length="614" mass="72169">MLKDMTKELKTAILDNDKLVLENYTMKDGVYIKLDINNPISICEENYIIIDNKKQQDVIKKKDLYDWFNSRDYCSYMIDTNKVIGAAKTGRTIHSTNYMTLFVKREYFPGLSGKCEVSTDIFKNYLKAYYKDLSIPEGRFTEMIPEKPKKNSKEDLVKKHFPFLVDYMRSNERKNSIKAHFEYILGNLDVLIKLLKEFSKSNEFTGYVKLFFNTDIDIYKKESDIYTIPRIFNVNKYNTLINDQIYGLPSINMTTNDNKPYLILKSMKCKIPMISTVEDIKVTQTLFNWLRLQGLNKEIKINYDYKFNGDKVYTEDRSYFSVYLTLVKNKMTIDDFDYIPFKQPRINFQFDNILQLNEYVDYKDKSKGKIKINYDSINSLFLLKKLLCEYLFNNKKLADKYLKDYEPDISTNEFTPTMKVLFMYSRDAMHDYFSKGVDLSFKKIINKLTMDLIEAQLKKTVKGTDIAKIAKTYNLRLSLLKYFKSGEVEKLSDNIKRLLDKSKSKLESKELVVCESDEEFYFVAGQLAYYIIDKSEASDKNFGIFEPILLCKNSKQLKRRLEEAFETYKHAILTINVKFKNAMSMVMGYDTQAKIEGDMKDILLAGLLSNNFIK</sequence>
<organism evidence="1 2">
    <name type="scientific">Clostridium aromativorans</name>
    <dbReference type="NCBI Taxonomy" id="2836848"/>
    <lineage>
        <taxon>Bacteria</taxon>
        <taxon>Bacillati</taxon>
        <taxon>Bacillota</taxon>
        <taxon>Clostridia</taxon>
        <taxon>Eubacteriales</taxon>
        <taxon>Clostridiaceae</taxon>
        <taxon>Clostridium</taxon>
    </lineage>
</organism>
<reference evidence="1" key="1">
    <citation type="submission" date="2021-11" db="EMBL/GenBank/DDBJ databases">
        <authorList>
            <person name="Qingchun L."/>
            <person name="Dong Z."/>
            <person name="Zongwei Q."/>
            <person name="Jia Z."/>
            <person name="Duotao L."/>
        </authorList>
    </citation>
    <scope>NUCLEOTIDE SEQUENCE</scope>
    <source>
        <strain evidence="1">WLY-B-L2</strain>
    </source>
</reference>
<dbReference type="EMBL" id="JAJJPB010000009">
    <property type="protein sequence ID" value="MCC9294951.1"/>
    <property type="molecule type" value="Genomic_DNA"/>
</dbReference>
<evidence type="ECO:0000313" key="1">
    <source>
        <dbReference type="EMBL" id="MCC9294951.1"/>
    </source>
</evidence>
<evidence type="ECO:0000313" key="2">
    <source>
        <dbReference type="Proteomes" id="UP001165422"/>
    </source>
</evidence>
<comment type="caution">
    <text evidence="1">The sequence shown here is derived from an EMBL/GenBank/DDBJ whole genome shotgun (WGS) entry which is preliminary data.</text>
</comment>
<proteinExistence type="predicted"/>
<name>A0ABS8N559_9CLOT</name>
<dbReference type="Proteomes" id="UP001165422">
    <property type="component" value="Unassembled WGS sequence"/>
</dbReference>